<feature type="binding site" evidence="6">
    <location>
        <position position="444"/>
    </location>
    <ligand>
        <name>Ni(2+)</name>
        <dbReference type="ChEBI" id="CHEBI:49786"/>
    </ligand>
</feature>
<feature type="binding site" evidence="6">
    <location>
        <position position="450"/>
    </location>
    <ligand>
        <name>Mg(2+)</name>
        <dbReference type="ChEBI" id="CHEBI:18420"/>
    </ligand>
</feature>
<keyword evidence="5" id="KW-0560">Oxidoreductase</keyword>
<feature type="binding site" evidence="6">
    <location>
        <position position="62"/>
    </location>
    <ligand>
        <name>Mg(2+)</name>
        <dbReference type="ChEBI" id="CHEBI:18420"/>
    </ligand>
</feature>
<evidence type="ECO:0000256" key="6">
    <source>
        <dbReference type="PIRSR" id="PIRSR601501-1"/>
    </source>
</evidence>
<dbReference type="OrthoDB" id="9761717at2"/>
<gene>
    <name evidence="7" type="ORF">JN12_03352</name>
</gene>
<dbReference type="Proteomes" id="UP000319449">
    <property type="component" value="Unassembled WGS sequence"/>
</dbReference>
<dbReference type="GO" id="GO:0016151">
    <property type="term" value="F:nickel cation binding"/>
    <property type="evidence" value="ECO:0007669"/>
    <property type="project" value="InterPro"/>
</dbReference>
<evidence type="ECO:0000256" key="2">
    <source>
        <dbReference type="ARBA" id="ARBA00009292"/>
    </source>
</evidence>
<evidence type="ECO:0000256" key="4">
    <source>
        <dbReference type="ARBA" id="ARBA00022723"/>
    </source>
</evidence>
<evidence type="ECO:0000256" key="1">
    <source>
        <dbReference type="ARBA" id="ARBA00001967"/>
    </source>
</evidence>
<feature type="binding site" evidence="6">
    <location>
        <position position="65"/>
    </location>
    <ligand>
        <name>Ni(2+)</name>
        <dbReference type="ChEBI" id="CHEBI:49786"/>
    </ligand>
</feature>
<dbReference type="PANTHER" id="PTHR43600:SF2">
    <property type="entry name" value="F420-NON-REDUCING HYDROGENASE VHU SUBUNIT A"/>
    <property type="match status" value="1"/>
</dbReference>
<dbReference type="AlphaFoldDB" id="A0A562VFL5"/>
<comment type="cofactor">
    <cofactor evidence="1 6">
        <name>Ni(2+)</name>
        <dbReference type="ChEBI" id="CHEBI:49786"/>
    </cofactor>
</comment>
<dbReference type="InterPro" id="IPR018194">
    <property type="entry name" value="Ni-dep_hyd_lsu_Ni_BS"/>
</dbReference>
<keyword evidence="8" id="KW-1185">Reference proteome</keyword>
<keyword evidence="6" id="KW-0408">Iron</keyword>
<protein>
    <submittedName>
        <fullName evidence="7">NAD(P)-dependent nickel-iron dehydrogenase catalytic subunit</fullName>
    </submittedName>
</protein>
<name>A0A562VFL5_9BACT</name>
<feature type="binding site" evidence="6">
    <location>
        <position position="398"/>
    </location>
    <ligand>
        <name>Mg(2+)</name>
        <dbReference type="ChEBI" id="CHEBI:18420"/>
    </ligand>
</feature>
<comment type="similarity">
    <text evidence="2">Belongs to the [NiFe]/[NiFeSe] hydrogenase large subunit family.</text>
</comment>
<dbReference type="SUPFAM" id="SSF56762">
    <property type="entry name" value="HydB/Nqo4-like"/>
    <property type="match status" value="1"/>
</dbReference>
<reference evidence="7 8" key="1">
    <citation type="submission" date="2019-07" db="EMBL/GenBank/DDBJ databases">
        <title>Genomic Encyclopedia of Archaeal and Bacterial Type Strains, Phase II (KMG-II): from individual species to whole genera.</title>
        <authorList>
            <person name="Goeker M."/>
        </authorList>
    </citation>
    <scope>NUCLEOTIDE SEQUENCE [LARGE SCALE GENOMIC DNA]</scope>
    <source>
        <strain evidence="7 8">ATCC BAA-1139</strain>
    </source>
</reference>
<comment type="caution">
    <text evidence="7">The sequence shown here is derived from an EMBL/GenBank/DDBJ whole genome shotgun (WGS) entry which is preliminary data.</text>
</comment>
<dbReference type="PROSITE" id="PS00508">
    <property type="entry name" value="NI_HGENASE_L_2"/>
    <property type="match status" value="1"/>
</dbReference>
<sequence length="473" mass="51399">MAETISINPVTRIEGHTRIDIFLDDSGAVTDARFLSTSFRGFEAFCHGRSFWEMPAITARICGICPTSHALASALAGDRLLGLTVPPTAVKLRRILALAQVVQSHALSFFFLSLPDFIPGLRDDPARRTLTELARSHPDLVTHAVQLRRFAHEIATRIGGGVVHPQWIIPGGMAEPLSEKVRQELLSRIPGLTAIATATIARFRQISAGLKLAGRLGSLPTLYLGLTSSEKTLEYYEGELAVMDRKGKLLVAGAVPERFPELVAEEVSNWNYLKGPYYAPLGAADGSYRVGPLARLNLVARAGTRQADAELATFRDQAGAGHPVHDVFFAHHARLIEILVALERLQELLDDPTIIDRRVRSRAEVNQPVGIGVCEAPRGTLCHEYHVDEYGLLERVNLVIATVQNSPAMNRAVREIAGQEIRGGRLTEAASQLLQIAIRAYDPCISCATHAAGSGGLRIRLVAPDGSVVQQLP</sequence>
<keyword evidence="4 6" id="KW-0479">Metal-binding</keyword>
<feature type="binding site" evidence="6">
    <location>
        <position position="65"/>
    </location>
    <ligand>
        <name>Fe cation</name>
        <dbReference type="ChEBI" id="CHEBI:24875"/>
    </ligand>
</feature>
<dbReference type="InterPro" id="IPR001501">
    <property type="entry name" value="Ni-dep_hyd_lsu"/>
</dbReference>
<accession>A0A562VFL5</accession>
<dbReference type="Gene3D" id="1.10.645.10">
    <property type="entry name" value="Cytochrome-c3 Hydrogenase, chain B"/>
    <property type="match status" value="1"/>
</dbReference>
<keyword evidence="6" id="KW-0460">Magnesium</keyword>
<comment type="cofactor">
    <cofactor evidence="6">
        <name>Fe cation</name>
        <dbReference type="ChEBI" id="CHEBI:24875"/>
    </cofactor>
</comment>
<dbReference type="InterPro" id="IPR029014">
    <property type="entry name" value="NiFe-Hase_large"/>
</dbReference>
<feature type="binding site" evidence="6">
    <location>
        <position position="43"/>
    </location>
    <ligand>
        <name>Mg(2+)</name>
        <dbReference type="ChEBI" id="CHEBI:18420"/>
    </ligand>
</feature>
<evidence type="ECO:0000256" key="5">
    <source>
        <dbReference type="ARBA" id="ARBA00023002"/>
    </source>
</evidence>
<feature type="binding site" evidence="6">
    <location>
        <position position="447"/>
    </location>
    <ligand>
        <name>Fe cation</name>
        <dbReference type="ChEBI" id="CHEBI:24875"/>
    </ligand>
</feature>
<evidence type="ECO:0000313" key="7">
    <source>
        <dbReference type="EMBL" id="TWJ16594.1"/>
    </source>
</evidence>
<dbReference type="PANTHER" id="PTHR43600">
    <property type="entry name" value="COENZYME F420 HYDROGENASE, SUBUNIT ALPHA"/>
    <property type="match status" value="1"/>
</dbReference>
<dbReference type="GO" id="GO:0008901">
    <property type="term" value="F:ferredoxin hydrogenase activity"/>
    <property type="evidence" value="ECO:0007669"/>
    <property type="project" value="InterPro"/>
</dbReference>
<keyword evidence="3 6" id="KW-0533">Nickel</keyword>
<dbReference type="Pfam" id="PF00374">
    <property type="entry name" value="NiFeSe_Hases"/>
    <property type="match status" value="2"/>
</dbReference>
<evidence type="ECO:0000256" key="3">
    <source>
        <dbReference type="ARBA" id="ARBA00022596"/>
    </source>
</evidence>
<proteinExistence type="inferred from homology"/>
<evidence type="ECO:0000313" key="8">
    <source>
        <dbReference type="Proteomes" id="UP000319449"/>
    </source>
</evidence>
<dbReference type="EMBL" id="VLLN01000026">
    <property type="protein sequence ID" value="TWJ16594.1"/>
    <property type="molecule type" value="Genomic_DNA"/>
</dbReference>
<organism evidence="7 8">
    <name type="scientific">Geobacter argillaceus</name>
    <dbReference type="NCBI Taxonomy" id="345631"/>
    <lineage>
        <taxon>Bacteria</taxon>
        <taxon>Pseudomonadati</taxon>
        <taxon>Thermodesulfobacteriota</taxon>
        <taxon>Desulfuromonadia</taxon>
        <taxon>Geobacterales</taxon>
        <taxon>Geobacteraceae</taxon>
        <taxon>Geobacter</taxon>
    </lineage>
</organism>
<dbReference type="RefSeq" id="WP_145024867.1">
    <property type="nucleotide sequence ID" value="NZ_VLLN01000026.1"/>
</dbReference>